<gene>
    <name evidence="1" type="ORF">DdX_15292</name>
</gene>
<sequence>MSTQFICSQCRTILDESERRLHISAQHLEYFPYECSFCQKTNLKFLATTEADMDEHISTYHNGNNAVTLHNKKKDKEVELNKMVEQCICLSIPQTPPIDSKIELRRALNLLDSAGTSTVCGNVTQNGFGLTEVKLESDNDDDVTIIDHDSEIAALSKNTSGGNLSEHPTQEHAECLAVIEHKEPNEDSTTNLVIENYDVPNTVLPKEPSVNISTAPIETNEPTDQAVARPITENTPSYENTYAILPKTEPSVNISIVPEPENFTESYPEFHVPRESTSDRKRELLDGISDNDSLESTKKRNFGKVVMNEEQLGSGGHCSLDVNRSNANGPSRYVNPSLMNAIFSRRNACVGAAEGRDGRTTQSGARQLGARCVGHAGIRAALRAARIPAWPTQCAPNCRVPKPLYYSVEHPTTSFQVTSSVPDDSSQKQIITKLFIVISQGIVYYETNDRRVHEYESLSDCVETLAGSELCSRERSILKCKKLGVTLVDNWSLSIVTNVVDRCDECELLLEEVSSGNYQLHEAFLQEIYERKLIQKIAVTLSIPELENVNDFIEKLKESFYIFDIDDKNRIEAMVLLHLGADSVEHPTTSFQVTSSVPDDSSQKQIITKLFIVISQGIVYYETNDRRVHEYESLSDCVETLAGSELCSRERSILKCKKLGVTLVDNWSLSIVTNVVDRCDECELLLEEVSSGNYQLHEAFLQEIYERKLIQKIAVTLSIPELENVNDFIEKLKERFRRAPQKCFKFELLAHSMEIRKFTLKFRDCILKAKESKNYLKTVIVEQRAIGS</sequence>
<keyword evidence="2" id="KW-1185">Reference proteome</keyword>
<name>A0AAD4QXV8_9BILA</name>
<dbReference type="EMBL" id="JAKKPZ010000093">
    <property type="protein sequence ID" value="KAI1702782.1"/>
    <property type="molecule type" value="Genomic_DNA"/>
</dbReference>
<organism evidence="1 2">
    <name type="scientific">Ditylenchus destructor</name>
    <dbReference type="NCBI Taxonomy" id="166010"/>
    <lineage>
        <taxon>Eukaryota</taxon>
        <taxon>Metazoa</taxon>
        <taxon>Ecdysozoa</taxon>
        <taxon>Nematoda</taxon>
        <taxon>Chromadorea</taxon>
        <taxon>Rhabditida</taxon>
        <taxon>Tylenchina</taxon>
        <taxon>Tylenchomorpha</taxon>
        <taxon>Sphaerularioidea</taxon>
        <taxon>Anguinidae</taxon>
        <taxon>Anguininae</taxon>
        <taxon>Ditylenchus</taxon>
    </lineage>
</organism>
<accession>A0AAD4QXV8</accession>
<dbReference type="AlphaFoldDB" id="A0AAD4QXV8"/>
<dbReference type="Proteomes" id="UP001201812">
    <property type="component" value="Unassembled WGS sequence"/>
</dbReference>
<comment type="caution">
    <text evidence="1">The sequence shown here is derived from an EMBL/GenBank/DDBJ whole genome shotgun (WGS) entry which is preliminary data.</text>
</comment>
<protein>
    <submittedName>
        <fullName evidence="1">Uncharacterized protein</fullName>
    </submittedName>
</protein>
<evidence type="ECO:0000313" key="2">
    <source>
        <dbReference type="Proteomes" id="UP001201812"/>
    </source>
</evidence>
<evidence type="ECO:0000313" key="1">
    <source>
        <dbReference type="EMBL" id="KAI1702782.1"/>
    </source>
</evidence>
<proteinExistence type="predicted"/>
<reference evidence="1" key="1">
    <citation type="submission" date="2022-01" db="EMBL/GenBank/DDBJ databases">
        <title>Genome Sequence Resource for Two Populations of Ditylenchus destructor, the Migratory Endoparasitic Phytonematode.</title>
        <authorList>
            <person name="Zhang H."/>
            <person name="Lin R."/>
            <person name="Xie B."/>
        </authorList>
    </citation>
    <scope>NUCLEOTIDE SEQUENCE</scope>
    <source>
        <strain evidence="1">BazhouSP</strain>
    </source>
</reference>